<evidence type="ECO:0000256" key="5">
    <source>
        <dbReference type="ARBA" id="ARBA00022723"/>
    </source>
</evidence>
<dbReference type="AlphaFoldDB" id="A0A849SKT0"/>
<accession>A0A849SKT0</accession>
<keyword evidence="9 11" id="KW-0239">DNA-directed DNA polymerase</keyword>
<dbReference type="EMBL" id="JABFRW010000166">
    <property type="protein sequence ID" value="NOT35041.1"/>
    <property type="molecule type" value="Genomic_DNA"/>
</dbReference>
<feature type="domain" description="AAA+ ATPase" evidence="13">
    <location>
        <begin position="37"/>
        <end position="180"/>
    </location>
</feature>
<dbReference type="FunFam" id="3.40.50.300:FF:000014">
    <property type="entry name" value="DNA polymerase III subunit gamma/tau"/>
    <property type="match status" value="1"/>
</dbReference>
<comment type="subunit">
    <text evidence="11">DNA polymerase III contains a core (composed of alpha, epsilon and theta chains) that associates with a tau subunit. This core dimerizes to form the POLIII' complex. PolIII' associates with the gamma complex (composed of gamma, delta, delta', psi and chi chains) and with the beta chain to form the complete DNA polymerase III complex.</text>
</comment>
<reference evidence="14 15" key="1">
    <citation type="submission" date="2020-04" db="EMBL/GenBank/DDBJ databases">
        <title>Metagenomic profiling of ammonia- and methane-oxidizing microorganisms in a Dutch drinking water treatment plant.</title>
        <authorList>
            <person name="Poghosyan L."/>
            <person name="Leucker S."/>
        </authorList>
    </citation>
    <scope>NUCLEOTIDE SEQUENCE [LARGE SCALE GENOMIC DNA]</scope>
    <source>
        <strain evidence="14">S-RSF-IL-03</strain>
    </source>
</reference>
<dbReference type="Pfam" id="PF13177">
    <property type="entry name" value="DNA_pol3_delta2"/>
    <property type="match status" value="1"/>
</dbReference>
<dbReference type="InterPro" id="IPR022754">
    <property type="entry name" value="DNA_pol_III_gamma-3"/>
</dbReference>
<dbReference type="CDD" id="cd18137">
    <property type="entry name" value="HLD_clamp_pol_III_gamma_tau"/>
    <property type="match status" value="1"/>
</dbReference>
<dbReference type="GO" id="GO:0003887">
    <property type="term" value="F:DNA-directed DNA polymerase activity"/>
    <property type="evidence" value="ECO:0007669"/>
    <property type="project" value="UniProtKB-KW"/>
</dbReference>
<keyword evidence="7" id="KW-0862">Zinc</keyword>
<comment type="similarity">
    <text evidence="1 11">Belongs to the DnaX/STICHEL family.</text>
</comment>
<comment type="caution">
    <text evidence="14">The sequence shown here is derived from an EMBL/GenBank/DDBJ whole genome shotgun (WGS) entry which is preliminary data.</text>
</comment>
<dbReference type="InterPro" id="IPR045085">
    <property type="entry name" value="HLD_clamp_pol_III_gamma_tau"/>
</dbReference>
<dbReference type="NCBIfam" id="TIGR02397">
    <property type="entry name" value="dnaX_nterm"/>
    <property type="match status" value="1"/>
</dbReference>
<evidence type="ECO:0000256" key="12">
    <source>
        <dbReference type="SAM" id="MobiDB-lite"/>
    </source>
</evidence>
<evidence type="ECO:0000256" key="8">
    <source>
        <dbReference type="ARBA" id="ARBA00022840"/>
    </source>
</evidence>
<keyword evidence="6 11" id="KW-0547">Nucleotide-binding</keyword>
<comment type="catalytic activity">
    <reaction evidence="10 11">
        <text>DNA(n) + a 2'-deoxyribonucleoside 5'-triphosphate = DNA(n+1) + diphosphate</text>
        <dbReference type="Rhea" id="RHEA:22508"/>
        <dbReference type="Rhea" id="RHEA-COMP:17339"/>
        <dbReference type="Rhea" id="RHEA-COMP:17340"/>
        <dbReference type="ChEBI" id="CHEBI:33019"/>
        <dbReference type="ChEBI" id="CHEBI:61560"/>
        <dbReference type="ChEBI" id="CHEBI:173112"/>
        <dbReference type="EC" id="2.7.7.7"/>
    </reaction>
</comment>
<dbReference type="InterPro" id="IPR003593">
    <property type="entry name" value="AAA+_ATPase"/>
</dbReference>
<dbReference type="GO" id="GO:0003677">
    <property type="term" value="F:DNA binding"/>
    <property type="evidence" value="ECO:0007669"/>
    <property type="project" value="InterPro"/>
</dbReference>
<comment type="function">
    <text evidence="11">DNA polymerase III is a complex, multichain enzyme responsible for most of the replicative synthesis in bacteria. This DNA polymerase also exhibits 3' to 5' exonuclease activity.</text>
</comment>
<keyword evidence="4 11" id="KW-0235">DNA replication</keyword>
<keyword evidence="8 11" id="KW-0067">ATP-binding</keyword>
<name>A0A849SKT0_UNCEI</name>
<evidence type="ECO:0000256" key="10">
    <source>
        <dbReference type="ARBA" id="ARBA00049244"/>
    </source>
</evidence>
<dbReference type="Proteomes" id="UP000580839">
    <property type="component" value="Unassembled WGS sequence"/>
</dbReference>
<feature type="non-terminal residue" evidence="14">
    <location>
        <position position="411"/>
    </location>
</feature>
<evidence type="ECO:0000256" key="4">
    <source>
        <dbReference type="ARBA" id="ARBA00022705"/>
    </source>
</evidence>
<evidence type="ECO:0000256" key="7">
    <source>
        <dbReference type="ARBA" id="ARBA00022833"/>
    </source>
</evidence>
<dbReference type="Gene3D" id="3.40.50.300">
    <property type="entry name" value="P-loop containing nucleotide triphosphate hydrolases"/>
    <property type="match status" value="1"/>
</dbReference>
<dbReference type="InterPro" id="IPR027417">
    <property type="entry name" value="P-loop_NTPase"/>
</dbReference>
<dbReference type="Gene3D" id="1.10.8.60">
    <property type="match status" value="1"/>
</dbReference>
<organism evidence="14 15">
    <name type="scientific">Eiseniibacteriota bacterium</name>
    <dbReference type="NCBI Taxonomy" id="2212470"/>
    <lineage>
        <taxon>Bacteria</taxon>
        <taxon>Candidatus Eiseniibacteriota</taxon>
    </lineage>
</organism>
<dbReference type="GO" id="GO:0005524">
    <property type="term" value="F:ATP binding"/>
    <property type="evidence" value="ECO:0007669"/>
    <property type="project" value="UniProtKB-KW"/>
</dbReference>
<protein>
    <recommendedName>
        <fullName evidence="11">DNA polymerase III subunit gamma/tau</fullName>
        <ecNumber evidence="11">2.7.7.7</ecNumber>
    </recommendedName>
</protein>
<evidence type="ECO:0000256" key="3">
    <source>
        <dbReference type="ARBA" id="ARBA00022695"/>
    </source>
</evidence>
<keyword evidence="3 11" id="KW-0548">Nucleotidyltransferase</keyword>
<evidence type="ECO:0000256" key="11">
    <source>
        <dbReference type="RuleBase" id="RU364063"/>
    </source>
</evidence>
<dbReference type="SMART" id="SM00382">
    <property type="entry name" value="AAA"/>
    <property type="match status" value="1"/>
</dbReference>
<evidence type="ECO:0000256" key="9">
    <source>
        <dbReference type="ARBA" id="ARBA00022932"/>
    </source>
</evidence>
<dbReference type="PANTHER" id="PTHR11669:SF0">
    <property type="entry name" value="PROTEIN STICHEL-LIKE 2"/>
    <property type="match status" value="1"/>
</dbReference>
<dbReference type="GO" id="GO:0006261">
    <property type="term" value="P:DNA-templated DNA replication"/>
    <property type="evidence" value="ECO:0007669"/>
    <property type="project" value="TreeGrafter"/>
</dbReference>
<dbReference type="NCBIfam" id="NF004046">
    <property type="entry name" value="PRK05563.1"/>
    <property type="match status" value="1"/>
</dbReference>
<keyword evidence="2 11" id="KW-0808">Transferase</keyword>
<dbReference type="GO" id="GO:0009360">
    <property type="term" value="C:DNA polymerase III complex"/>
    <property type="evidence" value="ECO:0007669"/>
    <property type="project" value="InterPro"/>
</dbReference>
<keyword evidence="5" id="KW-0479">Metal-binding</keyword>
<dbReference type="EC" id="2.7.7.7" evidence="11"/>
<dbReference type="CDD" id="cd00009">
    <property type="entry name" value="AAA"/>
    <property type="match status" value="1"/>
</dbReference>
<sequence>MAHRALALKYRPQTFADLVGQDHVSSVLTRAIESGRVAHAYLLCGARGVGKTTSARILAKALNCERRGTGAEPCNACTSCTEITSGVSLDVAEIDGASNRGIADVQALREKVRFAPTGGRNRVVIIDEVHQLSGDAFAALLKTLEEPPPHLVFIFATTDPQKLPDTIRSRTQRFDFGRVPLRKVADRLQDITARERKDSDGVKFELTEGAALLIAQKSEGSMRDAVSALDQVVSAGESKIDEELVRRVLGLADRQVFFQIVGAVTARDARAALEALHEAFEKGMDPREIAEGIGEHLRHVLVMRIDPQANDLIPLAPADLDRLRAQADGWSEHDLLRLLKLAADSVWPMRDSPHPMVHLEVAVLQMATLEPGESIGQLLEKLEAMERRLTGGGGPLPPLERSATLGAGATP</sequence>
<feature type="region of interest" description="Disordered" evidence="12">
    <location>
        <begin position="389"/>
        <end position="411"/>
    </location>
</feature>
<proteinExistence type="inferred from homology"/>
<gene>
    <name evidence="11 14" type="primary">dnaX</name>
    <name evidence="14" type="ORF">HOP12_12885</name>
</gene>
<dbReference type="SUPFAM" id="SSF48019">
    <property type="entry name" value="post-AAA+ oligomerization domain-like"/>
    <property type="match status" value="1"/>
</dbReference>
<evidence type="ECO:0000256" key="2">
    <source>
        <dbReference type="ARBA" id="ARBA00022679"/>
    </source>
</evidence>
<dbReference type="SUPFAM" id="SSF52540">
    <property type="entry name" value="P-loop containing nucleoside triphosphate hydrolases"/>
    <property type="match status" value="1"/>
</dbReference>
<dbReference type="Gene3D" id="1.20.272.10">
    <property type="match status" value="1"/>
</dbReference>
<dbReference type="InterPro" id="IPR008921">
    <property type="entry name" value="DNA_pol3_clamp-load_cplx_C"/>
</dbReference>
<dbReference type="GO" id="GO:0046872">
    <property type="term" value="F:metal ion binding"/>
    <property type="evidence" value="ECO:0007669"/>
    <property type="project" value="UniProtKB-KW"/>
</dbReference>
<dbReference type="Pfam" id="PF12169">
    <property type="entry name" value="DNA_pol3_gamma3"/>
    <property type="match status" value="1"/>
</dbReference>
<evidence type="ECO:0000256" key="1">
    <source>
        <dbReference type="ARBA" id="ARBA00006360"/>
    </source>
</evidence>
<dbReference type="Pfam" id="PF22608">
    <property type="entry name" value="DNAX_ATPase_lid"/>
    <property type="match status" value="1"/>
</dbReference>
<dbReference type="PANTHER" id="PTHR11669">
    <property type="entry name" value="REPLICATION FACTOR C / DNA POLYMERASE III GAMMA-TAU SUBUNIT"/>
    <property type="match status" value="1"/>
</dbReference>
<evidence type="ECO:0000259" key="13">
    <source>
        <dbReference type="SMART" id="SM00382"/>
    </source>
</evidence>
<evidence type="ECO:0000313" key="14">
    <source>
        <dbReference type="EMBL" id="NOT35041.1"/>
    </source>
</evidence>
<dbReference type="InterPro" id="IPR012763">
    <property type="entry name" value="DNA_pol_III_sug/sutau_N"/>
</dbReference>
<evidence type="ECO:0000313" key="15">
    <source>
        <dbReference type="Proteomes" id="UP000580839"/>
    </source>
</evidence>
<evidence type="ECO:0000256" key="6">
    <source>
        <dbReference type="ARBA" id="ARBA00022741"/>
    </source>
</evidence>
<dbReference type="InterPro" id="IPR050238">
    <property type="entry name" value="DNA_Rep/Repair_Clamp_Loader"/>
</dbReference>